<dbReference type="InterPro" id="IPR036942">
    <property type="entry name" value="Beta-barrel_TonB_sf"/>
</dbReference>
<evidence type="ECO:0000256" key="15">
    <source>
        <dbReference type="RuleBase" id="RU003357"/>
    </source>
</evidence>
<keyword evidence="3 14" id="KW-0813">Transport</keyword>
<evidence type="ECO:0000256" key="16">
    <source>
        <dbReference type="SAM" id="SignalP"/>
    </source>
</evidence>
<evidence type="ECO:0000256" key="10">
    <source>
        <dbReference type="ARBA" id="ARBA00023077"/>
    </source>
</evidence>
<evidence type="ECO:0000259" key="17">
    <source>
        <dbReference type="Pfam" id="PF00593"/>
    </source>
</evidence>
<reference evidence="19 20" key="1">
    <citation type="submission" date="2019-08" db="EMBL/GenBank/DDBJ databases">
        <title>Massilia golmudensis sp. nov., isolated from sand in the Qinghai-Tibetan Plateau.</title>
        <authorList>
            <person name="Zhang B."/>
        </authorList>
    </citation>
    <scope>NUCLEOTIDE SEQUENCE [LARGE SCALE GENOMIC DNA]</scope>
    <source>
        <strain evidence="19 20">GEM5</strain>
    </source>
</reference>
<proteinExistence type="inferred from homology"/>
<comment type="subcellular location">
    <subcellularLocation>
        <location evidence="1 14">Cell outer membrane</location>
        <topology evidence="1 14">Multi-pass membrane protein</topology>
    </subcellularLocation>
</comment>
<evidence type="ECO:0000256" key="8">
    <source>
        <dbReference type="ARBA" id="ARBA00023004"/>
    </source>
</evidence>
<evidence type="ECO:0000256" key="11">
    <source>
        <dbReference type="ARBA" id="ARBA00023136"/>
    </source>
</evidence>
<organism evidence="19 20">
    <name type="scientific">Massilia arenae</name>
    <dbReference type="NCBI Taxonomy" id="2603288"/>
    <lineage>
        <taxon>Bacteria</taxon>
        <taxon>Pseudomonadati</taxon>
        <taxon>Pseudomonadota</taxon>
        <taxon>Betaproteobacteria</taxon>
        <taxon>Burkholderiales</taxon>
        <taxon>Oxalobacteraceae</taxon>
        <taxon>Telluria group</taxon>
        <taxon>Massilia</taxon>
    </lineage>
</organism>
<keyword evidence="11 14" id="KW-0472">Membrane</keyword>
<keyword evidence="12 19" id="KW-0675">Receptor</keyword>
<name>A0A5C7FQQ4_9BURK</name>
<keyword evidence="6 14" id="KW-0812">Transmembrane</keyword>
<keyword evidence="10 15" id="KW-0798">TonB box</keyword>
<evidence type="ECO:0000256" key="4">
    <source>
        <dbReference type="ARBA" id="ARBA00022452"/>
    </source>
</evidence>
<dbReference type="PANTHER" id="PTHR32552">
    <property type="entry name" value="FERRICHROME IRON RECEPTOR-RELATED"/>
    <property type="match status" value="1"/>
</dbReference>
<dbReference type="InterPro" id="IPR012910">
    <property type="entry name" value="Plug_dom"/>
</dbReference>
<evidence type="ECO:0000256" key="14">
    <source>
        <dbReference type="PROSITE-ProRule" id="PRU01360"/>
    </source>
</evidence>
<dbReference type="EMBL" id="VPFD01000034">
    <property type="protein sequence ID" value="TXF96700.1"/>
    <property type="molecule type" value="Genomic_DNA"/>
</dbReference>
<evidence type="ECO:0000259" key="18">
    <source>
        <dbReference type="Pfam" id="PF07715"/>
    </source>
</evidence>
<keyword evidence="4 14" id="KW-1134">Transmembrane beta strand</keyword>
<dbReference type="PANTHER" id="PTHR32552:SF74">
    <property type="entry name" value="HYDROXAMATE SIDEROPHORE RECEPTOR FHUE"/>
    <property type="match status" value="1"/>
</dbReference>
<dbReference type="GO" id="GO:0015344">
    <property type="term" value="F:siderophore uptake transmembrane transporter activity"/>
    <property type="evidence" value="ECO:0007669"/>
    <property type="project" value="TreeGrafter"/>
</dbReference>
<feature type="chain" id="PRO_5022692691" evidence="16">
    <location>
        <begin position="40"/>
        <end position="744"/>
    </location>
</feature>
<dbReference type="GO" id="GO:0015891">
    <property type="term" value="P:siderophore transport"/>
    <property type="evidence" value="ECO:0007669"/>
    <property type="project" value="InterPro"/>
</dbReference>
<dbReference type="FunFam" id="2.170.130.10:FF:000010">
    <property type="entry name" value="Ferripyoverdine receptor"/>
    <property type="match status" value="1"/>
</dbReference>
<dbReference type="GO" id="GO:0009279">
    <property type="term" value="C:cell outer membrane"/>
    <property type="evidence" value="ECO:0007669"/>
    <property type="project" value="UniProtKB-SubCell"/>
</dbReference>
<evidence type="ECO:0000256" key="5">
    <source>
        <dbReference type="ARBA" id="ARBA00022496"/>
    </source>
</evidence>
<evidence type="ECO:0000313" key="20">
    <source>
        <dbReference type="Proteomes" id="UP000321413"/>
    </source>
</evidence>
<dbReference type="InterPro" id="IPR039426">
    <property type="entry name" value="TonB-dep_rcpt-like"/>
</dbReference>
<dbReference type="InterPro" id="IPR010105">
    <property type="entry name" value="TonB_sidphr_rcpt"/>
</dbReference>
<comment type="similarity">
    <text evidence="2 14 15">Belongs to the TonB-dependent receptor family.</text>
</comment>
<feature type="domain" description="TonB-dependent receptor plug" evidence="18">
    <location>
        <begin position="89"/>
        <end position="187"/>
    </location>
</feature>
<evidence type="ECO:0000256" key="6">
    <source>
        <dbReference type="ARBA" id="ARBA00022692"/>
    </source>
</evidence>
<keyword evidence="5" id="KW-0410">Iron transport</keyword>
<evidence type="ECO:0000256" key="2">
    <source>
        <dbReference type="ARBA" id="ARBA00009810"/>
    </source>
</evidence>
<feature type="signal peptide" evidence="16">
    <location>
        <begin position="1"/>
        <end position="39"/>
    </location>
</feature>
<keyword evidence="8" id="KW-0408">Iron</keyword>
<dbReference type="AlphaFoldDB" id="A0A5C7FQQ4"/>
<dbReference type="GO" id="GO:0038023">
    <property type="term" value="F:signaling receptor activity"/>
    <property type="evidence" value="ECO:0007669"/>
    <property type="project" value="InterPro"/>
</dbReference>
<dbReference type="CDD" id="cd01347">
    <property type="entry name" value="ligand_gated_channel"/>
    <property type="match status" value="1"/>
</dbReference>
<keyword evidence="9" id="KW-0406">Ion transport</keyword>
<dbReference type="InterPro" id="IPR000531">
    <property type="entry name" value="Beta-barrel_TonB"/>
</dbReference>
<dbReference type="Gene3D" id="2.170.130.10">
    <property type="entry name" value="TonB-dependent receptor, plug domain"/>
    <property type="match status" value="1"/>
</dbReference>
<evidence type="ECO:0000256" key="9">
    <source>
        <dbReference type="ARBA" id="ARBA00023065"/>
    </source>
</evidence>
<evidence type="ECO:0000256" key="1">
    <source>
        <dbReference type="ARBA" id="ARBA00004571"/>
    </source>
</evidence>
<protein>
    <submittedName>
        <fullName evidence="19">TonB-dependent siderophore receptor</fullName>
    </submittedName>
</protein>
<dbReference type="Gene3D" id="2.40.170.20">
    <property type="entry name" value="TonB-dependent receptor, beta-barrel domain"/>
    <property type="match status" value="1"/>
</dbReference>
<dbReference type="InterPro" id="IPR037066">
    <property type="entry name" value="Plug_dom_sf"/>
</dbReference>
<keyword evidence="13 14" id="KW-0998">Cell outer membrane</keyword>
<accession>A0A5C7FQQ4</accession>
<evidence type="ECO:0000256" key="12">
    <source>
        <dbReference type="ARBA" id="ARBA00023170"/>
    </source>
</evidence>
<dbReference type="RefSeq" id="WP_147937033.1">
    <property type="nucleotide sequence ID" value="NZ_VPFD01000034.1"/>
</dbReference>
<dbReference type="Pfam" id="PF07715">
    <property type="entry name" value="Plug"/>
    <property type="match status" value="1"/>
</dbReference>
<keyword evidence="7 16" id="KW-0732">Signal</keyword>
<comment type="caution">
    <text evidence="19">The sequence shown here is derived from an EMBL/GenBank/DDBJ whole genome shotgun (WGS) entry which is preliminary data.</text>
</comment>
<feature type="domain" description="TonB-dependent receptor-like beta-barrel" evidence="17">
    <location>
        <begin position="263"/>
        <end position="712"/>
    </location>
</feature>
<dbReference type="SUPFAM" id="SSF56935">
    <property type="entry name" value="Porins"/>
    <property type="match status" value="1"/>
</dbReference>
<sequence>MLRPVPSVVSDPTPVARLVRQATALCASAALLSPLATMAAAPAAPDAPEEIATDAIPTVNITGRHDATTEKSKSFTTRSSTLFKGEQDIRDTPQPVTVITRQLMEERNMLDLTDVLTNTAGITVDYTDSERIAYNSRGFRVDAMQIDGLSYKQSGAYFIQPDTAVLDRVELLRGASGMLRGSGSPSATVNMVRKLPTAAFQASSGLTVGSWDRRRVEMDVSTPLNESGSVRGRVVAVKDKKDLFQDGREEDREALYGVVQADLTPRTTVTAWLQHTDLDATGAWGGLPGNFDGSSLNLPIDTFLGASWNRWNRYNDQAQIGIEHRFDNGWSVRANAGYLGMRLKTNGFKQTYIARTSTTNPYLMDMTTSQYTGDDSRQQALSLVANGPFTLFGRKHTLVVGAERVYDRTIATYGAGTLFKQTIDIRTFDPYSTYPEREVTTMPAGGAAPTVTTNNGAYATARFSLADPLAVLLGARLSWYETERRTNGSGFKVTREATPYVGIVYDLSNEISAYASYTEIFEPQEARGADGNLLEPVIGEDIELGLKGEFFGGRLNASMGLFQVENVGRAIEDTSSVNPCPPTNLTGFCRIAGGKERSEGLEAEVSGEVLPGWQLMAGYTNTRTKYVSGTAANTGQPLRTIDPKHQLRLFTSYSPNRSGPGWTVGGGVNMQSDSYVRGAGLTATQGGYGVANAMLAWRFSDKLLVQANVNNLFDKVYYKKFGPTGLAWYYGDPRSVSLSLRGSL</sequence>
<evidence type="ECO:0000256" key="13">
    <source>
        <dbReference type="ARBA" id="ARBA00023237"/>
    </source>
</evidence>
<keyword evidence="20" id="KW-1185">Reference proteome</keyword>
<dbReference type="Pfam" id="PF00593">
    <property type="entry name" value="TonB_dep_Rec_b-barrel"/>
    <property type="match status" value="1"/>
</dbReference>
<dbReference type="NCBIfam" id="TIGR01783">
    <property type="entry name" value="TonB-siderophor"/>
    <property type="match status" value="1"/>
</dbReference>
<evidence type="ECO:0000256" key="7">
    <source>
        <dbReference type="ARBA" id="ARBA00022729"/>
    </source>
</evidence>
<evidence type="ECO:0000256" key="3">
    <source>
        <dbReference type="ARBA" id="ARBA00022448"/>
    </source>
</evidence>
<evidence type="ECO:0000313" key="19">
    <source>
        <dbReference type="EMBL" id="TXF96700.1"/>
    </source>
</evidence>
<dbReference type="PROSITE" id="PS52016">
    <property type="entry name" value="TONB_DEPENDENT_REC_3"/>
    <property type="match status" value="1"/>
</dbReference>
<dbReference type="Proteomes" id="UP000321413">
    <property type="component" value="Unassembled WGS sequence"/>
</dbReference>
<gene>
    <name evidence="19" type="ORF">FVD38_23525</name>
</gene>